<accession>A0A0K0CY35</accession>
<protein>
    <submittedName>
        <fullName evidence="9">TLC domain-containing protein</fullName>
    </submittedName>
</protein>
<dbReference type="Pfam" id="PF03798">
    <property type="entry name" value="TRAM_LAG1_CLN8"/>
    <property type="match status" value="1"/>
</dbReference>
<dbReference type="GO" id="GO:0007009">
    <property type="term" value="P:plasma membrane organization"/>
    <property type="evidence" value="ECO:0007669"/>
    <property type="project" value="TreeGrafter"/>
</dbReference>
<feature type="domain" description="TLC" evidence="7">
    <location>
        <begin position="5"/>
        <end position="196"/>
    </location>
</feature>
<name>A0A0K0CY35_ANGCA</name>
<feature type="transmembrane region" description="Helical" evidence="6">
    <location>
        <begin position="100"/>
        <end position="119"/>
    </location>
</feature>
<dbReference type="WBParaSite" id="ACAC_0000253201-mRNA-1">
    <property type="protein sequence ID" value="ACAC_0000253201-mRNA-1"/>
    <property type="gene ID" value="ACAC_0000253201"/>
</dbReference>
<dbReference type="InterPro" id="IPR006634">
    <property type="entry name" value="TLC-dom"/>
</dbReference>
<dbReference type="GO" id="GO:0071709">
    <property type="term" value="P:membrane assembly"/>
    <property type="evidence" value="ECO:0007669"/>
    <property type="project" value="TreeGrafter"/>
</dbReference>
<keyword evidence="3 6" id="KW-1133">Transmembrane helix</keyword>
<keyword evidence="8" id="KW-1185">Reference proteome</keyword>
<evidence type="ECO:0000256" key="6">
    <source>
        <dbReference type="SAM" id="Phobius"/>
    </source>
</evidence>
<organism evidence="8 9">
    <name type="scientific">Angiostrongylus cantonensis</name>
    <name type="common">Rat lungworm</name>
    <dbReference type="NCBI Taxonomy" id="6313"/>
    <lineage>
        <taxon>Eukaryota</taxon>
        <taxon>Metazoa</taxon>
        <taxon>Ecdysozoa</taxon>
        <taxon>Nematoda</taxon>
        <taxon>Chromadorea</taxon>
        <taxon>Rhabditida</taxon>
        <taxon>Rhabditina</taxon>
        <taxon>Rhabditomorpha</taxon>
        <taxon>Strongyloidea</taxon>
        <taxon>Metastrongylidae</taxon>
        <taxon>Angiostrongylus</taxon>
    </lineage>
</organism>
<dbReference type="InterPro" id="IPR050846">
    <property type="entry name" value="TLCD"/>
</dbReference>
<comment type="subcellular location">
    <subcellularLocation>
        <location evidence="1">Membrane</location>
        <topology evidence="1">Multi-pass membrane protein</topology>
    </subcellularLocation>
</comment>
<evidence type="ECO:0000256" key="5">
    <source>
        <dbReference type="PROSITE-ProRule" id="PRU00205"/>
    </source>
</evidence>
<evidence type="ECO:0000256" key="1">
    <source>
        <dbReference type="ARBA" id="ARBA00004141"/>
    </source>
</evidence>
<feature type="transmembrane region" description="Helical" evidence="6">
    <location>
        <begin position="171"/>
        <end position="195"/>
    </location>
</feature>
<evidence type="ECO:0000256" key="3">
    <source>
        <dbReference type="ARBA" id="ARBA00022989"/>
    </source>
</evidence>
<dbReference type="GO" id="GO:0055091">
    <property type="term" value="P:phospholipid homeostasis"/>
    <property type="evidence" value="ECO:0007669"/>
    <property type="project" value="TreeGrafter"/>
</dbReference>
<proteinExistence type="predicted"/>
<evidence type="ECO:0000313" key="9">
    <source>
        <dbReference type="WBParaSite" id="ACAC_0000253201-mRNA-1"/>
    </source>
</evidence>
<evidence type="ECO:0000256" key="2">
    <source>
        <dbReference type="ARBA" id="ARBA00022692"/>
    </source>
</evidence>
<sequence length="235" mass="27448">LSWGAWNLTTLSRTVGDASSVTGCYLIVYLCRNTRLMFASPLHYYSYLEMQLVLLSMGYFIYDAIDMLINDILNASYLVLMFHHISALYFLSFVPITHKFLLYSYWALLMEVSSIFLHCRSLLNQSKLSTSSMVSLYSLISYVNIVVFVIFRFLIQLFPFVWVLVNMHNMFFFLMCLLSDLCFFTTNCALFFRLLHSDGFLCWKVPNERLGVFIEKVEYADFEKDELLEGSRCTS</sequence>
<evidence type="ECO:0000259" key="7">
    <source>
        <dbReference type="PROSITE" id="PS50922"/>
    </source>
</evidence>
<dbReference type="Proteomes" id="UP000035642">
    <property type="component" value="Unassembled WGS sequence"/>
</dbReference>
<dbReference type="GO" id="GO:0097035">
    <property type="term" value="P:regulation of membrane lipid distribution"/>
    <property type="evidence" value="ECO:0007669"/>
    <property type="project" value="TreeGrafter"/>
</dbReference>
<dbReference type="SMART" id="SM00724">
    <property type="entry name" value="TLC"/>
    <property type="match status" value="1"/>
</dbReference>
<feature type="transmembrane region" description="Helical" evidence="6">
    <location>
        <begin position="74"/>
        <end position="94"/>
    </location>
</feature>
<feature type="transmembrane region" description="Helical" evidence="6">
    <location>
        <begin position="44"/>
        <end position="62"/>
    </location>
</feature>
<dbReference type="PANTHER" id="PTHR13439:SF21">
    <property type="entry name" value="TLC DOMAIN-CONTAINING PROTEIN"/>
    <property type="match status" value="1"/>
</dbReference>
<dbReference type="PANTHER" id="PTHR13439">
    <property type="entry name" value="CT120 PROTEIN"/>
    <property type="match status" value="1"/>
</dbReference>
<keyword evidence="4 5" id="KW-0472">Membrane</keyword>
<dbReference type="GO" id="GO:0005886">
    <property type="term" value="C:plasma membrane"/>
    <property type="evidence" value="ECO:0007669"/>
    <property type="project" value="TreeGrafter"/>
</dbReference>
<feature type="transmembrane region" description="Helical" evidence="6">
    <location>
        <begin position="139"/>
        <end position="165"/>
    </location>
</feature>
<reference evidence="9" key="2">
    <citation type="submission" date="2017-02" db="UniProtKB">
        <authorList>
            <consortium name="WormBaseParasite"/>
        </authorList>
    </citation>
    <scope>IDENTIFICATION</scope>
</reference>
<dbReference type="AlphaFoldDB" id="A0A0K0CY35"/>
<reference evidence="8" key="1">
    <citation type="submission" date="2012-09" db="EMBL/GenBank/DDBJ databases">
        <authorList>
            <person name="Martin A.A."/>
        </authorList>
    </citation>
    <scope>NUCLEOTIDE SEQUENCE</scope>
</reference>
<keyword evidence="2 5" id="KW-0812">Transmembrane</keyword>
<dbReference type="PROSITE" id="PS50922">
    <property type="entry name" value="TLC"/>
    <property type="match status" value="1"/>
</dbReference>
<evidence type="ECO:0000313" key="8">
    <source>
        <dbReference type="Proteomes" id="UP000035642"/>
    </source>
</evidence>
<evidence type="ECO:0000256" key="4">
    <source>
        <dbReference type="ARBA" id="ARBA00023136"/>
    </source>
</evidence>